<keyword evidence="4" id="KW-0479">Metal-binding</keyword>
<comment type="similarity">
    <text evidence="7">Belongs to the chloroperoxidase family.</text>
</comment>
<evidence type="ECO:0000256" key="6">
    <source>
        <dbReference type="ARBA" id="ARBA00023004"/>
    </source>
</evidence>
<evidence type="ECO:0000313" key="12">
    <source>
        <dbReference type="Proteomes" id="UP000824596"/>
    </source>
</evidence>
<keyword evidence="6" id="KW-0408">Iron</keyword>
<dbReference type="GeneID" id="68359682"/>
<dbReference type="RefSeq" id="XP_044715766.1">
    <property type="nucleotide sequence ID" value="XM_044869024.1"/>
</dbReference>
<dbReference type="InterPro" id="IPR036851">
    <property type="entry name" value="Chloroperoxidase-like_sf"/>
</dbReference>
<feature type="domain" description="Heme haloperoxidase family profile" evidence="10">
    <location>
        <begin position="30"/>
        <end position="241"/>
    </location>
</feature>
<proteinExistence type="inferred from homology"/>
<evidence type="ECO:0000256" key="8">
    <source>
        <dbReference type="SAM" id="MobiDB-lite"/>
    </source>
</evidence>
<comment type="cofactor">
    <cofactor evidence="1">
        <name>heme b</name>
        <dbReference type="ChEBI" id="CHEBI:60344"/>
    </cofactor>
</comment>
<evidence type="ECO:0000259" key="10">
    <source>
        <dbReference type="PROSITE" id="PS51405"/>
    </source>
</evidence>
<dbReference type="PANTHER" id="PTHR33577:SF9">
    <property type="entry name" value="PEROXIDASE STCC"/>
    <property type="match status" value="1"/>
</dbReference>
<evidence type="ECO:0000256" key="9">
    <source>
        <dbReference type="SAM" id="SignalP"/>
    </source>
</evidence>
<keyword evidence="2 11" id="KW-0575">Peroxidase</keyword>
<evidence type="ECO:0000256" key="5">
    <source>
        <dbReference type="ARBA" id="ARBA00023002"/>
    </source>
</evidence>
<evidence type="ECO:0000256" key="1">
    <source>
        <dbReference type="ARBA" id="ARBA00001970"/>
    </source>
</evidence>
<keyword evidence="5" id="KW-0560">Oxidoreductase</keyword>
<comment type="caution">
    <text evidence="11">The sequence shown here is derived from an EMBL/GenBank/DDBJ whole genome shotgun (WGS) entry which is preliminary data.</text>
</comment>
<accession>A0A9P8MNK5</accession>
<gene>
    <name evidence="11" type="ORF">HRG_10553</name>
</gene>
<feature type="chain" id="PRO_5040374345" evidence="9">
    <location>
        <begin position="21"/>
        <end position="397"/>
    </location>
</feature>
<feature type="region of interest" description="Disordered" evidence="8">
    <location>
        <begin position="286"/>
        <end position="397"/>
    </location>
</feature>
<dbReference type="Proteomes" id="UP000824596">
    <property type="component" value="Unassembled WGS sequence"/>
</dbReference>
<dbReference type="GO" id="GO:0004601">
    <property type="term" value="F:peroxidase activity"/>
    <property type="evidence" value="ECO:0007669"/>
    <property type="project" value="UniProtKB-KW"/>
</dbReference>
<evidence type="ECO:0000256" key="2">
    <source>
        <dbReference type="ARBA" id="ARBA00022559"/>
    </source>
</evidence>
<reference evidence="11" key="1">
    <citation type="submission" date="2021-09" db="EMBL/GenBank/DDBJ databases">
        <title>A high-quality genome of the endoparasitic fungus Hirsutella rhossiliensis with a comparison of Hirsutella genomes reveals transposable elements contributing to genome size variation.</title>
        <authorList>
            <person name="Lin R."/>
            <person name="Jiao Y."/>
            <person name="Sun X."/>
            <person name="Ling J."/>
            <person name="Xie B."/>
            <person name="Cheng X."/>
        </authorList>
    </citation>
    <scope>NUCLEOTIDE SEQUENCE</scope>
    <source>
        <strain evidence="11">HR02</strain>
    </source>
</reference>
<feature type="signal peptide" evidence="9">
    <location>
        <begin position="1"/>
        <end position="20"/>
    </location>
</feature>
<dbReference type="PROSITE" id="PS51405">
    <property type="entry name" value="HEME_HALOPEROXIDASE"/>
    <property type="match status" value="1"/>
</dbReference>
<feature type="compositionally biased region" description="Acidic residues" evidence="8">
    <location>
        <begin position="331"/>
        <end position="397"/>
    </location>
</feature>
<sequence length="397" mass="42045">MKLQPGWASTLCLLTSSAAAAITQPKLDLKDPRFQSWSRPGAGDVRCACPALNSLANHGFLPHSGKRINSTNIIIAAFNAFGLSPDTAAVIITDDLQNAGASFDLVFDLDDVQRDSWNHEHDCSLSRRDAAEDPSFAFNQGSWNDTLNALKTCDKIDVNCFAKAKVARINAQRKKRPATKYNPIAAAHGATEIGLLLGVFKSSAENMRLAHIRSLFESERIPVNLGWVPVEFAAGVEDVLDIGTQVLKADPAVLQNAGGVKDIVNALAPPTNVPQDQVKALIRAAGFPDPDHLGPPGGGTTTTTIVAPKPPDKPKIPSKPADPKDVKHSDDDGDDNGDDDGDDDGGDNGDDNGDDDGDDDGDDNGDDDDDDGDDDGDDNGDDDDDDNDNGDDDDGDN</sequence>
<keyword evidence="3" id="KW-0349">Heme</keyword>
<evidence type="ECO:0000256" key="3">
    <source>
        <dbReference type="ARBA" id="ARBA00022617"/>
    </source>
</evidence>
<dbReference type="PANTHER" id="PTHR33577">
    <property type="entry name" value="STERIGMATOCYSTIN BIOSYNTHESIS PEROXIDASE STCC-RELATED"/>
    <property type="match status" value="1"/>
</dbReference>
<evidence type="ECO:0000256" key="7">
    <source>
        <dbReference type="ARBA" id="ARBA00025795"/>
    </source>
</evidence>
<dbReference type="Gene3D" id="1.10.489.10">
    <property type="entry name" value="Chloroperoxidase-like"/>
    <property type="match status" value="1"/>
</dbReference>
<dbReference type="AlphaFoldDB" id="A0A9P8MNK5"/>
<dbReference type="OrthoDB" id="407298at2759"/>
<organism evidence="11 12">
    <name type="scientific">Hirsutella rhossiliensis</name>
    <dbReference type="NCBI Taxonomy" id="111463"/>
    <lineage>
        <taxon>Eukaryota</taxon>
        <taxon>Fungi</taxon>
        <taxon>Dikarya</taxon>
        <taxon>Ascomycota</taxon>
        <taxon>Pezizomycotina</taxon>
        <taxon>Sordariomycetes</taxon>
        <taxon>Hypocreomycetidae</taxon>
        <taxon>Hypocreales</taxon>
        <taxon>Ophiocordycipitaceae</taxon>
        <taxon>Hirsutella</taxon>
    </lineage>
</organism>
<dbReference type="Pfam" id="PF01328">
    <property type="entry name" value="Peroxidase_2"/>
    <property type="match status" value="1"/>
</dbReference>
<evidence type="ECO:0000313" key="11">
    <source>
        <dbReference type="EMBL" id="KAH0958252.1"/>
    </source>
</evidence>
<dbReference type="InterPro" id="IPR000028">
    <property type="entry name" value="Chloroperoxidase"/>
</dbReference>
<keyword evidence="9" id="KW-0732">Signal</keyword>
<dbReference type="SUPFAM" id="SSF47571">
    <property type="entry name" value="Cloroperoxidase"/>
    <property type="match status" value="1"/>
</dbReference>
<dbReference type="GO" id="GO:0046872">
    <property type="term" value="F:metal ion binding"/>
    <property type="evidence" value="ECO:0007669"/>
    <property type="project" value="UniProtKB-KW"/>
</dbReference>
<protein>
    <submittedName>
        <fullName evidence="11">Peroxidase, family 2 domain-containing protein</fullName>
    </submittedName>
</protein>
<dbReference type="EMBL" id="JAIZPD010000016">
    <property type="protein sequence ID" value="KAH0958252.1"/>
    <property type="molecule type" value="Genomic_DNA"/>
</dbReference>
<evidence type="ECO:0000256" key="4">
    <source>
        <dbReference type="ARBA" id="ARBA00022723"/>
    </source>
</evidence>
<feature type="compositionally biased region" description="Basic and acidic residues" evidence="8">
    <location>
        <begin position="310"/>
        <end position="330"/>
    </location>
</feature>
<name>A0A9P8MNK5_9HYPO</name>
<keyword evidence="12" id="KW-1185">Reference proteome</keyword>